<reference evidence="1 2" key="1">
    <citation type="submission" date="2015-01" db="EMBL/GenBank/DDBJ databases">
        <title>Evolution of Trichinella species and genotypes.</title>
        <authorList>
            <person name="Korhonen P.K."/>
            <person name="Edoardo P."/>
            <person name="Giuseppe L.R."/>
            <person name="Gasser R.B."/>
        </authorList>
    </citation>
    <scope>NUCLEOTIDE SEQUENCE [LARGE SCALE GENOMIC DNA]</scope>
    <source>
        <strain evidence="1">ISS1980</strain>
    </source>
</reference>
<protein>
    <submittedName>
        <fullName evidence="1">Uncharacterized protein</fullName>
    </submittedName>
</protein>
<comment type="caution">
    <text evidence="1">The sequence shown here is derived from an EMBL/GenBank/DDBJ whole genome shotgun (WGS) entry which is preliminary data.</text>
</comment>
<sequence length="50" mass="5632">MTLCHSFSRACEFASFPSIQLISNSEFDNTVVENGNEILKYASLHCFCNL</sequence>
<evidence type="ECO:0000313" key="1">
    <source>
        <dbReference type="EMBL" id="KRZ64879.1"/>
    </source>
</evidence>
<dbReference type="Proteomes" id="UP000054843">
    <property type="component" value="Unassembled WGS sequence"/>
</dbReference>
<keyword evidence="2" id="KW-1185">Reference proteome</keyword>
<organism evidence="1 2">
    <name type="scientific">Trichinella papuae</name>
    <dbReference type="NCBI Taxonomy" id="268474"/>
    <lineage>
        <taxon>Eukaryota</taxon>
        <taxon>Metazoa</taxon>
        <taxon>Ecdysozoa</taxon>
        <taxon>Nematoda</taxon>
        <taxon>Enoplea</taxon>
        <taxon>Dorylaimia</taxon>
        <taxon>Trichinellida</taxon>
        <taxon>Trichinellidae</taxon>
        <taxon>Trichinella</taxon>
    </lineage>
</organism>
<proteinExistence type="predicted"/>
<dbReference type="AlphaFoldDB" id="A0A0V1LZE9"/>
<evidence type="ECO:0000313" key="2">
    <source>
        <dbReference type="Proteomes" id="UP000054843"/>
    </source>
</evidence>
<gene>
    <name evidence="1" type="ORF">T10_10460</name>
</gene>
<name>A0A0V1LZE9_9BILA</name>
<accession>A0A0V1LZE9</accession>
<dbReference type="EMBL" id="JYDO01000695">
    <property type="protein sequence ID" value="KRZ64879.1"/>
    <property type="molecule type" value="Genomic_DNA"/>
</dbReference>